<dbReference type="UniPathway" id="UPA00378"/>
<evidence type="ECO:0000313" key="16">
    <source>
        <dbReference type="EnsemblPlants" id="ORUFI01G15220.1"/>
    </source>
</evidence>
<dbReference type="STRING" id="4529.A0A0E0MVN5"/>
<evidence type="ECO:0000256" key="6">
    <source>
        <dbReference type="ARBA" id="ARBA00022679"/>
    </source>
</evidence>
<keyword evidence="7" id="KW-0812">Transmembrane</keyword>
<dbReference type="GO" id="GO:0000139">
    <property type="term" value="C:Golgi membrane"/>
    <property type="evidence" value="ECO:0007669"/>
    <property type="project" value="UniProtKB-SubCell"/>
</dbReference>
<dbReference type="OMA" id="LEIPCGL"/>
<evidence type="ECO:0000256" key="9">
    <source>
        <dbReference type="ARBA" id="ARBA00022989"/>
    </source>
</evidence>
<dbReference type="eggNOG" id="KOG2287">
    <property type="taxonomic scope" value="Eukaryota"/>
</dbReference>
<evidence type="ECO:0000256" key="10">
    <source>
        <dbReference type="ARBA" id="ARBA00023034"/>
    </source>
</evidence>
<dbReference type="GO" id="GO:1990714">
    <property type="term" value="F:hydroxyproline O-galactosyltransferase activity"/>
    <property type="evidence" value="ECO:0007669"/>
    <property type="project" value="EnsemblPlants"/>
</dbReference>
<feature type="chain" id="PRO_5002368202" description="Galectin domain-containing protein" evidence="14">
    <location>
        <begin position="28"/>
        <end position="776"/>
    </location>
</feature>
<dbReference type="Proteomes" id="UP000008022">
    <property type="component" value="Unassembled WGS sequence"/>
</dbReference>
<reference evidence="16" key="2">
    <citation type="submission" date="2015-06" db="UniProtKB">
        <authorList>
            <consortium name="EnsemblPlants"/>
        </authorList>
    </citation>
    <scope>IDENTIFICATION</scope>
</reference>
<keyword evidence="13" id="KW-0464">Manganese</keyword>
<dbReference type="EnsemblPlants" id="ORUFI01G15220.1">
    <property type="protein sequence ID" value="ORUFI01G15220.1"/>
    <property type="gene ID" value="ORUFI01G15220"/>
</dbReference>
<dbReference type="Pfam" id="PF01762">
    <property type="entry name" value="Galactosyl_T"/>
    <property type="match status" value="1"/>
</dbReference>
<protein>
    <recommendedName>
        <fullName evidence="15">Galectin domain-containing protein</fullName>
    </recommendedName>
</protein>
<dbReference type="Pfam" id="PF00337">
    <property type="entry name" value="Gal-bind_lectin"/>
    <property type="match status" value="1"/>
</dbReference>
<dbReference type="FunFam" id="3.90.550.50:FF:000015">
    <property type="entry name" value="Beta-1,3-galactosyltransferase GALT1"/>
    <property type="match status" value="1"/>
</dbReference>
<keyword evidence="5" id="KW-0328">Glycosyltransferase</keyword>
<dbReference type="InterPro" id="IPR001079">
    <property type="entry name" value="Galectin_CRD"/>
</dbReference>
<evidence type="ECO:0000256" key="12">
    <source>
        <dbReference type="ARBA" id="ARBA00023180"/>
    </source>
</evidence>
<evidence type="ECO:0000256" key="8">
    <source>
        <dbReference type="ARBA" id="ARBA00022968"/>
    </source>
</evidence>
<sequence length="776" mass="86076">MRKCTGVLLILTLAVLLLLLSPSPSTAPPPAATAAGGPAARLLPTLPGLSRLYPPPANSTAHHSWRLLRPLLLRSDALPGTAAGVLEAADAWRNLTLAVAASAAGGKDGRRQGDLDVSCRSSVEGDLGGVGARGVKIPCGLAEGSAVTVVGVPKPGAAWFRVEMVGGGGEVVVSVNVSLGVAEMVVEQSSWTREEGWGLSERCPPVGDADRNSSSLLSLVDGLVRCNQQAGVSGLQGRNNTMANVTANEHENEKRPKGRANFGGSFSIIEGEPFTATLWAGAEGFHMTVNGRHDTSFAYRERLEPWSVAEVKVSGDLELLSVLANGLPVSEEVDMASVELMKAPPLSKKRIFLLIGVFSTGNNFKRRMALRRTWMQYEAVRLGEVAVRFFTGLHKNEQVNMEILKEAQMYGDIQFMPFVDYYTLITLKTIAICMFGTKVVPAKYIMKTDDDAFVRIDEVISSLKKSDPHGLLYGLISFQSSPHRNKDSKWFISPKEWPVEAYPPWAHGPGYIVSRDIAKFIVHGHQERTLQLFKLEDVAMGIWIQQYKNSGQKVNYVNDDRFYSEGCDSDYVLAHYQSPRLMMCLWEKLQKEYQPEERNFLRFNPSNPLKPNRMNRCGEIQTIDFSGSAAPVVNCICVPLKHSFDRASYIVRAPWGDILQVWRSFELDDGEEPRTYELAVFKLDLATEDLVQIKDLRGHALFVSFFVSVNEFPVLTPNCVYLAHDSTKCRRFKHIAKAVRVYNLQDDTFADQYTQSSWKNCPPPALWFQPTWSLNK</sequence>
<dbReference type="GO" id="GO:0080147">
    <property type="term" value="P:root hair cell development"/>
    <property type="evidence" value="ECO:0007669"/>
    <property type="project" value="EnsemblPlants"/>
</dbReference>
<organism evidence="16 17">
    <name type="scientific">Oryza rufipogon</name>
    <name type="common">Brownbeard rice</name>
    <name type="synonym">Asian wild rice</name>
    <dbReference type="NCBI Taxonomy" id="4529"/>
    <lineage>
        <taxon>Eukaryota</taxon>
        <taxon>Viridiplantae</taxon>
        <taxon>Streptophyta</taxon>
        <taxon>Embryophyta</taxon>
        <taxon>Tracheophyta</taxon>
        <taxon>Spermatophyta</taxon>
        <taxon>Magnoliopsida</taxon>
        <taxon>Liliopsida</taxon>
        <taxon>Poales</taxon>
        <taxon>Poaceae</taxon>
        <taxon>BOP clade</taxon>
        <taxon>Oryzoideae</taxon>
        <taxon>Oryzeae</taxon>
        <taxon>Oryzinae</taxon>
        <taxon>Oryza</taxon>
    </lineage>
</organism>
<keyword evidence="8" id="KW-0735">Signal-anchor</keyword>
<dbReference type="GO" id="GO:0048354">
    <property type="term" value="P:mucilage biosynthetic process involved in seed coat development"/>
    <property type="evidence" value="ECO:0007669"/>
    <property type="project" value="EnsemblPlants"/>
</dbReference>
<dbReference type="PANTHER" id="PTHR11214">
    <property type="entry name" value="BETA-1,3-N-ACETYLGLUCOSAMINYLTRANSFERASE"/>
    <property type="match status" value="1"/>
</dbReference>
<evidence type="ECO:0000256" key="5">
    <source>
        <dbReference type="ARBA" id="ARBA00022676"/>
    </source>
</evidence>
<keyword evidence="6" id="KW-0808">Transferase</keyword>
<evidence type="ECO:0000256" key="13">
    <source>
        <dbReference type="ARBA" id="ARBA00023211"/>
    </source>
</evidence>
<evidence type="ECO:0000256" key="11">
    <source>
        <dbReference type="ARBA" id="ARBA00023136"/>
    </source>
</evidence>
<evidence type="ECO:0000256" key="3">
    <source>
        <dbReference type="ARBA" id="ARBA00004922"/>
    </source>
</evidence>
<keyword evidence="10" id="KW-0333">Golgi apparatus</keyword>
<keyword evidence="14" id="KW-0732">Signal</keyword>
<dbReference type="AlphaFoldDB" id="A0A0E0MVN5"/>
<keyword evidence="12" id="KW-0325">Glycoprotein</keyword>
<dbReference type="InterPro" id="IPR013320">
    <property type="entry name" value="ConA-like_dom_sf"/>
</dbReference>
<name>A0A0E0MVN5_ORYRU</name>
<keyword evidence="9" id="KW-1133">Transmembrane helix</keyword>
<evidence type="ECO:0000256" key="7">
    <source>
        <dbReference type="ARBA" id="ARBA00022692"/>
    </source>
</evidence>
<dbReference type="SUPFAM" id="SSF49899">
    <property type="entry name" value="Concanavalin A-like lectins/glucanases"/>
    <property type="match status" value="1"/>
</dbReference>
<dbReference type="GO" id="GO:0180062">
    <property type="term" value="P:protein O-linked glycosylation via galactose"/>
    <property type="evidence" value="ECO:0007669"/>
    <property type="project" value="EnsemblPlants"/>
</dbReference>
<dbReference type="Gramene" id="ORUFI01G15220.1">
    <property type="protein sequence ID" value="ORUFI01G15220.1"/>
    <property type="gene ID" value="ORUFI01G15220"/>
</dbReference>
<comment type="subcellular location">
    <subcellularLocation>
        <location evidence="2">Golgi apparatus membrane</location>
        <topology evidence="2">Single-pass type II membrane protein</topology>
    </subcellularLocation>
</comment>
<dbReference type="HOGENOM" id="CLU_017063_1_0_1"/>
<evidence type="ECO:0000259" key="15">
    <source>
        <dbReference type="PROSITE" id="PS51304"/>
    </source>
</evidence>
<comment type="cofactor">
    <cofactor evidence="1">
        <name>Mn(2+)</name>
        <dbReference type="ChEBI" id="CHEBI:29035"/>
    </cofactor>
</comment>
<feature type="domain" description="Galectin" evidence="15">
    <location>
        <begin position="133"/>
        <end position="325"/>
    </location>
</feature>
<dbReference type="Gene3D" id="3.90.550.50">
    <property type="match status" value="1"/>
</dbReference>
<evidence type="ECO:0000256" key="2">
    <source>
        <dbReference type="ARBA" id="ARBA00004323"/>
    </source>
</evidence>
<dbReference type="PROSITE" id="PS51304">
    <property type="entry name" value="GALECTIN"/>
    <property type="match status" value="1"/>
</dbReference>
<accession>A0A0E0MVN5</accession>
<evidence type="ECO:0000256" key="4">
    <source>
        <dbReference type="ARBA" id="ARBA00008661"/>
    </source>
</evidence>
<comment type="similarity">
    <text evidence="4">Belongs to the glycosyltransferase 31 family.</text>
</comment>
<dbReference type="GO" id="GO:0010405">
    <property type="term" value="P:arabinogalactan protein metabolic process"/>
    <property type="evidence" value="ECO:0007669"/>
    <property type="project" value="EnsemblPlants"/>
</dbReference>
<evidence type="ECO:0000256" key="14">
    <source>
        <dbReference type="SAM" id="SignalP"/>
    </source>
</evidence>
<dbReference type="InterPro" id="IPR005174">
    <property type="entry name" value="KIB1-4_b-propeller"/>
</dbReference>
<dbReference type="GO" id="GO:0030246">
    <property type="term" value="F:carbohydrate binding"/>
    <property type="evidence" value="ECO:0007669"/>
    <property type="project" value="InterPro"/>
</dbReference>
<dbReference type="Gene3D" id="2.60.120.200">
    <property type="match status" value="1"/>
</dbReference>
<evidence type="ECO:0000313" key="17">
    <source>
        <dbReference type="Proteomes" id="UP000008022"/>
    </source>
</evidence>
<dbReference type="SMART" id="SM00908">
    <property type="entry name" value="Gal-bind_lectin"/>
    <property type="match status" value="1"/>
</dbReference>
<dbReference type="Pfam" id="PF03478">
    <property type="entry name" value="Beta-prop_KIB1-4"/>
    <property type="match status" value="1"/>
</dbReference>
<feature type="signal peptide" evidence="14">
    <location>
        <begin position="1"/>
        <end position="27"/>
    </location>
</feature>
<evidence type="ECO:0000256" key="1">
    <source>
        <dbReference type="ARBA" id="ARBA00001936"/>
    </source>
</evidence>
<keyword evidence="11" id="KW-0472">Membrane</keyword>
<dbReference type="InterPro" id="IPR002659">
    <property type="entry name" value="Glyco_trans_31"/>
</dbReference>
<reference evidence="17" key="1">
    <citation type="submission" date="2013-06" db="EMBL/GenBank/DDBJ databases">
        <authorList>
            <person name="Zhao Q."/>
        </authorList>
    </citation>
    <scope>NUCLEOTIDE SEQUENCE</scope>
    <source>
        <strain evidence="17">cv. W1943</strain>
    </source>
</reference>
<dbReference type="PANTHER" id="PTHR11214:SF3">
    <property type="entry name" value="BETA-1,3-GALACTOSYLTRANSFERASE 6"/>
    <property type="match status" value="1"/>
</dbReference>
<proteinExistence type="inferred from homology"/>
<comment type="pathway">
    <text evidence="3">Protein modification; protein glycosylation.</text>
</comment>
<keyword evidence="17" id="KW-1185">Reference proteome</keyword>